<gene>
    <name evidence="2" type="ORF">ACFQV2_11280</name>
</gene>
<evidence type="ECO:0000256" key="1">
    <source>
        <dbReference type="SAM" id="MobiDB-lite"/>
    </source>
</evidence>
<protein>
    <submittedName>
        <fullName evidence="2">Uncharacterized protein</fullName>
    </submittedName>
</protein>
<name>A0ABW2TND4_9PSEU</name>
<feature type="region of interest" description="Disordered" evidence="1">
    <location>
        <begin position="1"/>
        <end position="26"/>
    </location>
</feature>
<accession>A0ABW2TND4</accession>
<sequence>MDAGEQGGDGDALGGAVGAEGGGGGEVAVAAREGGQARGEEVGDVAAGLGGGEAGHLGGGRAGGVDQLVDQAVVGGERGQDLGHGHRRPPCRSGTTAAPGVGGEALPRSGADLVSWWLLQSNQRESP</sequence>
<evidence type="ECO:0000313" key="2">
    <source>
        <dbReference type="EMBL" id="MFC7614043.1"/>
    </source>
</evidence>
<comment type="caution">
    <text evidence="2">The sequence shown here is derived from an EMBL/GenBank/DDBJ whole genome shotgun (WGS) entry which is preliminary data.</text>
</comment>
<proteinExistence type="predicted"/>
<evidence type="ECO:0000313" key="3">
    <source>
        <dbReference type="Proteomes" id="UP001596512"/>
    </source>
</evidence>
<feature type="region of interest" description="Disordered" evidence="1">
    <location>
        <begin position="77"/>
        <end position="107"/>
    </location>
</feature>
<keyword evidence="3" id="KW-1185">Reference proteome</keyword>
<reference evidence="3" key="1">
    <citation type="journal article" date="2019" name="Int. J. Syst. Evol. Microbiol.">
        <title>The Global Catalogue of Microorganisms (GCM) 10K type strain sequencing project: providing services to taxonomists for standard genome sequencing and annotation.</title>
        <authorList>
            <consortium name="The Broad Institute Genomics Platform"/>
            <consortium name="The Broad Institute Genome Sequencing Center for Infectious Disease"/>
            <person name="Wu L."/>
            <person name="Ma J."/>
        </authorList>
    </citation>
    <scope>NUCLEOTIDE SEQUENCE [LARGE SCALE GENOMIC DNA]</scope>
    <source>
        <strain evidence="3">JCM 17695</strain>
    </source>
</reference>
<dbReference type="EMBL" id="JBHTEY010000004">
    <property type="protein sequence ID" value="MFC7614043.1"/>
    <property type="molecule type" value="Genomic_DNA"/>
</dbReference>
<organism evidence="2 3">
    <name type="scientific">Actinokineospora soli</name>
    <dbReference type="NCBI Taxonomy" id="1048753"/>
    <lineage>
        <taxon>Bacteria</taxon>
        <taxon>Bacillati</taxon>
        <taxon>Actinomycetota</taxon>
        <taxon>Actinomycetes</taxon>
        <taxon>Pseudonocardiales</taxon>
        <taxon>Pseudonocardiaceae</taxon>
        <taxon>Actinokineospora</taxon>
    </lineage>
</organism>
<dbReference type="Proteomes" id="UP001596512">
    <property type="component" value="Unassembled WGS sequence"/>
</dbReference>